<dbReference type="STRING" id="45351.A7T267"/>
<dbReference type="PANTHER" id="PTHR10890">
    <property type="entry name" value="CYSTEINYL-TRNA SYNTHETASE"/>
    <property type="match status" value="1"/>
</dbReference>
<dbReference type="EMBL" id="DS470206">
    <property type="protein sequence ID" value="EDO29948.1"/>
    <property type="molecule type" value="Genomic_DNA"/>
</dbReference>
<dbReference type="SUPFAM" id="SSF52374">
    <property type="entry name" value="Nucleotidylyl transferase"/>
    <property type="match status" value="1"/>
</dbReference>
<accession>A7T267</accession>
<name>A7T267_NEMVE</name>
<gene>
    <name evidence="5" type="ORF">NEMVEDRAFT_v1g15338</name>
</gene>
<protein>
    <recommendedName>
        <fullName evidence="4">tRNA synthetases class I catalytic domain-containing protein</fullName>
    </recommendedName>
</protein>
<evidence type="ECO:0000313" key="5">
    <source>
        <dbReference type="EMBL" id="EDO29948.1"/>
    </source>
</evidence>
<dbReference type="InterPro" id="IPR014729">
    <property type="entry name" value="Rossmann-like_a/b/a_fold"/>
</dbReference>
<dbReference type="Pfam" id="PF01406">
    <property type="entry name" value="tRNA-synt_1e"/>
    <property type="match status" value="1"/>
</dbReference>
<evidence type="ECO:0000313" key="6">
    <source>
        <dbReference type="Proteomes" id="UP000001593"/>
    </source>
</evidence>
<feature type="non-terminal residue" evidence="5">
    <location>
        <position position="136"/>
    </location>
</feature>
<reference evidence="5 6" key="1">
    <citation type="journal article" date="2007" name="Science">
        <title>Sea anemone genome reveals ancestral eumetazoan gene repertoire and genomic organization.</title>
        <authorList>
            <person name="Putnam N.H."/>
            <person name="Srivastava M."/>
            <person name="Hellsten U."/>
            <person name="Dirks B."/>
            <person name="Chapman J."/>
            <person name="Salamov A."/>
            <person name="Terry A."/>
            <person name="Shapiro H."/>
            <person name="Lindquist E."/>
            <person name="Kapitonov V.V."/>
            <person name="Jurka J."/>
            <person name="Genikhovich G."/>
            <person name="Grigoriev I.V."/>
            <person name="Lucas S.M."/>
            <person name="Steele R.E."/>
            <person name="Finnerty J.R."/>
            <person name="Technau U."/>
            <person name="Martindale M.Q."/>
            <person name="Rokhsar D.S."/>
        </authorList>
    </citation>
    <scope>NUCLEOTIDE SEQUENCE [LARGE SCALE GENOMIC DNA]</scope>
    <source>
        <strain evidence="6">CH2 X CH6</strain>
    </source>
</reference>
<dbReference type="PANTHER" id="PTHR10890:SF3">
    <property type="entry name" value="CYSTEINE--TRNA LIGASE, CYTOPLASMIC"/>
    <property type="match status" value="1"/>
</dbReference>
<keyword evidence="1" id="KW-0436">Ligase</keyword>
<dbReference type="PhylomeDB" id="A7T267"/>
<dbReference type="Gene3D" id="3.40.50.620">
    <property type="entry name" value="HUPs"/>
    <property type="match status" value="1"/>
</dbReference>
<proteinExistence type="predicted"/>
<feature type="non-terminal residue" evidence="5">
    <location>
        <position position="1"/>
    </location>
</feature>
<dbReference type="InterPro" id="IPR024909">
    <property type="entry name" value="Cys-tRNA/MSH_ligase"/>
</dbReference>
<evidence type="ECO:0000256" key="1">
    <source>
        <dbReference type="ARBA" id="ARBA00022598"/>
    </source>
</evidence>
<evidence type="ECO:0000256" key="3">
    <source>
        <dbReference type="ARBA" id="ARBA00022840"/>
    </source>
</evidence>
<dbReference type="InterPro" id="IPR032678">
    <property type="entry name" value="tRNA-synt_1_cat_dom"/>
</dbReference>
<dbReference type="Proteomes" id="UP000001593">
    <property type="component" value="Unassembled WGS sequence"/>
</dbReference>
<dbReference type="GO" id="GO:0016874">
    <property type="term" value="F:ligase activity"/>
    <property type="evidence" value="ECO:0007669"/>
    <property type="project" value="UniProtKB-KW"/>
</dbReference>
<dbReference type="eggNOG" id="KOG2007">
    <property type="taxonomic scope" value="Eukaryota"/>
</dbReference>
<organism evidence="5 6">
    <name type="scientific">Nematostella vectensis</name>
    <name type="common">Starlet sea anemone</name>
    <dbReference type="NCBI Taxonomy" id="45351"/>
    <lineage>
        <taxon>Eukaryota</taxon>
        <taxon>Metazoa</taxon>
        <taxon>Cnidaria</taxon>
        <taxon>Anthozoa</taxon>
        <taxon>Hexacorallia</taxon>
        <taxon>Actiniaria</taxon>
        <taxon>Edwardsiidae</taxon>
        <taxon>Nematostella</taxon>
    </lineage>
</organism>
<evidence type="ECO:0000256" key="2">
    <source>
        <dbReference type="ARBA" id="ARBA00022741"/>
    </source>
</evidence>
<feature type="domain" description="tRNA synthetases class I catalytic" evidence="4">
    <location>
        <begin position="9"/>
        <end position="91"/>
    </location>
</feature>
<keyword evidence="2" id="KW-0547">Nucleotide-binding</keyword>
<sequence length="136" mass="16098">FFIQNLFIPSNGRRVTWYSCGPTVYDASHMGHARSYITFDIVRRVLQSYFNYDVFCVMNVTDIDDKIIHRARRNHLQEKYREENSDPKKILSDIQVALQPYVKKMEDTKDEDKKNMFIKIIEKVQSTCGKLEALLQ</sequence>
<dbReference type="KEGG" id="nve:5500627"/>
<dbReference type="InParanoid" id="A7T267"/>
<evidence type="ECO:0000259" key="4">
    <source>
        <dbReference type="Pfam" id="PF01406"/>
    </source>
</evidence>
<dbReference type="HOGENOM" id="CLU_1880633_0_0_1"/>
<dbReference type="AlphaFoldDB" id="A7T267"/>
<keyword evidence="6" id="KW-1185">Reference proteome</keyword>
<dbReference type="GO" id="GO:0005524">
    <property type="term" value="F:ATP binding"/>
    <property type="evidence" value="ECO:0007669"/>
    <property type="project" value="UniProtKB-KW"/>
</dbReference>
<keyword evidence="3" id="KW-0067">ATP-binding</keyword>